<reference evidence="2 3" key="1">
    <citation type="submission" date="2018-12" db="EMBL/GenBank/DDBJ databases">
        <title>Venturia inaequalis Genome Resource.</title>
        <authorList>
            <person name="Lichtner F.J."/>
        </authorList>
    </citation>
    <scope>NUCLEOTIDE SEQUENCE [LARGE SCALE GENOMIC DNA]</scope>
    <source>
        <strain evidence="2 3">120213</strain>
    </source>
</reference>
<evidence type="ECO:0000313" key="2">
    <source>
        <dbReference type="EMBL" id="KAE9984085.1"/>
    </source>
</evidence>
<feature type="transmembrane region" description="Helical" evidence="1">
    <location>
        <begin position="534"/>
        <end position="556"/>
    </location>
</feature>
<feature type="transmembrane region" description="Helical" evidence="1">
    <location>
        <begin position="95"/>
        <end position="116"/>
    </location>
</feature>
<evidence type="ECO:0000256" key="1">
    <source>
        <dbReference type="SAM" id="Phobius"/>
    </source>
</evidence>
<dbReference type="InterPro" id="IPR021514">
    <property type="entry name" value="DUF3176"/>
</dbReference>
<proteinExistence type="predicted"/>
<organism evidence="2 3">
    <name type="scientific">Venturia inaequalis</name>
    <name type="common">Apple scab fungus</name>
    <dbReference type="NCBI Taxonomy" id="5025"/>
    <lineage>
        <taxon>Eukaryota</taxon>
        <taxon>Fungi</taxon>
        <taxon>Dikarya</taxon>
        <taxon>Ascomycota</taxon>
        <taxon>Pezizomycotina</taxon>
        <taxon>Dothideomycetes</taxon>
        <taxon>Pleosporomycetidae</taxon>
        <taxon>Venturiales</taxon>
        <taxon>Venturiaceae</taxon>
        <taxon>Venturia</taxon>
    </lineage>
</organism>
<dbReference type="AlphaFoldDB" id="A0A8H3Z354"/>
<keyword evidence="1" id="KW-0472">Membrane</keyword>
<feature type="transmembrane region" description="Helical" evidence="1">
    <location>
        <begin position="160"/>
        <end position="180"/>
    </location>
</feature>
<dbReference type="EMBL" id="WNWS01000054">
    <property type="protein sequence ID" value="KAE9984085.1"/>
    <property type="molecule type" value="Genomic_DNA"/>
</dbReference>
<feature type="transmembrane region" description="Helical" evidence="1">
    <location>
        <begin position="58"/>
        <end position="83"/>
    </location>
</feature>
<evidence type="ECO:0000313" key="3">
    <source>
        <dbReference type="Proteomes" id="UP000447873"/>
    </source>
</evidence>
<dbReference type="Pfam" id="PF11374">
    <property type="entry name" value="DUF3176"/>
    <property type="match status" value="1"/>
</dbReference>
<accession>A0A8H3Z354</accession>
<dbReference type="PANTHER" id="PTHR35394">
    <property type="entry name" value="DUF3176 DOMAIN-CONTAINING PROTEIN"/>
    <property type="match status" value="1"/>
</dbReference>
<name>A0A8H3Z354_VENIN</name>
<dbReference type="PANTHER" id="PTHR35394:SF5">
    <property type="entry name" value="DUF3176 DOMAIN-CONTAINING PROTEIN"/>
    <property type="match status" value="1"/>
</dbReference>
<gene>
    <name evidence="2" type="ORF">EG328_009135</name>
</gene>
<keyword evidence="1" id="KW-1133">Transmembrane helix</keyword>
<sequence>MARYRPRVDEAGLAYHTKNRNAANELIGKHYRVDTKMSGISRRSTFASNPFRRISSRWWFWEITSITITLLSFLAIIITLRVFDGKPLPEIPFGITLNTIASLLGTVVKTTLLLVVSSALSQLKWLWFHEKERRLQDLQVYDEASRGPWGAMVLLRTSRFSLASLGALIVLFLLGFDPFIQQLITTPQRTLSKPEATTAIFKATSFNQSAHFRAFNKVDAGVRTRLLGKYPEIGVTLAVENAINTKAPMIDFAPACPSSNCTWSPFSTLSLCSKCVNATDYARNNWDCQALNGTNRACTYKLPSSSFSYTYFAISTNSSAGLDIEGSGELRQRIWATRLNESTSKENAFQRVSRIVMEDGNGSIIPGFAREQVLQATECELSMCITQHNLSVQQGKNLQSRIGDPEQPFAMIFGPTTRITGLPTYNDSSAIIQGQEYSIDGSDTLNALATAIEGTLIGNVTTETLNITSPDGTQSLDGGLMWTSDVNRFLYAELDFNTAMDNVAISVSSYMRSLSNDSVIGQSLSQETYIRVKWAWITFPAVLVFGGVLLLFMAIVETSKKGVEVWKYSCLPLLFHSVDDESARRVGDMGKRQMATVEEMEDEAKRIRVRLGKEEDGRGWSLQRQWRDREMR</sequence>
<protein>
    <submittedName>
        <fullName evidence="2">Uncharacterized protein</fullName>
    </submittedName>
</protein>
<dbReference type="Proteomes" id="UP000447873">
    <property type="component" value="Unassembled WGS sequence"/>
</dbReference>
<comment type="caution">
    <text evidence="2">The sequence shown here is derived from an EMBL/GenBank/DDBJ whole genome shotgun (WGS) entry which is preliminary data.</text>
</comment>
<keyword evidence="1" id="KW-0812">Transmembrane</keyword>